<reference evidence="4" key="1">
    <citation type="submission" date="2016-10" db="EMBL/GenBank/DDBJ databases">
        <authorList>
            <person name="Varghese N."/>
            <person name="Submissions S."/>
        </authorList>
    </citation>
    <scope>NUCLEOTIDE SEQUENCE [LARGE SCALE GENOMIC DNA]</scope>
    <source>
        <strain evidence="4">ES.061</strain>
    </source>
</reference>
<keyword evidence="3" id="KW-0966">Cell projection</keyword>
<feature type="region of interest" description="Disordered" evidence="1">
    <location>
        <begin position="95"/>
        <end position="287"/>
    </location>
</feature>
<feature type="transmembrane region" description="Helical" evidence="2">
    <location>
        <begin position="12"/>
        <end position="34"/>
    </location>
</feature>
<keyword evidence="3" id="KW-0282">Flagellum</keyword>
<keyword evidence="4" id="KW-1185">Reference proteome</keyword>
<keyword evidence="2" id="KW-0472">Membrane</keyword>
<evidence type="ECO:0000256" key="2">
    <source>
        <dbReference type="SAM" id="Phobius"/>
    </source>
</evidence>
<name>A0A1H4ITK2_9HYPH</name>
<evidence type="ECO:0000313" key="4">
    <source>
        <dbReference type="Proteomes" id="UP000199064"/>
    </source>
</evidence>
<evidence type="ECO:0000256" key="1">
    <source>
        <dbReference type="SAM" id="MobiDB-lite"/>
    </source>
</evidence>
<feature type="compositionally biased region" description="Basic and acidic residues" evidence="1">
    <location>
        <begin position="269"/>
        <end position="287"/>
    </location>
</feature>
<dbReference type="AlphaFoldDB" id="A0A1H4ITK2"/>
<sequence>MRDWLVGFFGEAYATAAFWTIILIAVAVVLLVFLRVNRRFTAGTFISGARGRQPRLAVTDATPVDNHRRLILVRRDDVEHLILIGGPGDLVIETNIGGPRATTAEPATHQVEEPAAPVEPRASGMQEPDVEREAPRTAPSSPEPEMPEPEPERRPSAPEPTIQIASRPTPAPAPAPRRYPAEAVTEAPQPMREPVSAPAPRRAVTAASIGSLAAVTPAAPKREPRVEDAGEHRPPEPDAGSRHTDEAPAVDFEVSHAEQSAAQNQTGEHTLEDEMSRLLEELSEQKH</sequence>
<protein>
    <submittedName>
        <fullName evidence="3">Flagellar biosynthesis protein, FliO</fullName>
    </submittedName>
</protein>
<keyword evidence="3" id="KW-0969">Cilium</keyword>
<organism evidence="3 4">
    <name type="scientific">Nitratireductor aquibiodomus</name>
    <dbReference type="NCBI Taxonomy" id="204799"/>
    <lineage>
        <taxon>Bacteria</taxon>
        <taxon>Pseudomonadati</taxon>
        <taxon>Pseudomonadota</taxon>
        <taxon>Alphaproteobacteria</taxon>
        <taxon>Hyphomicrobiales</taxon>
        <taxon>Phyllobacteriaceae</taxon>
        <taxon>Nitratireductor</taxon>
    </lineage>
</organism>
<dbReference type="RefSeq" id="WP_090326526.1">
    <property type="nucleotide sequence ID" value="NZ_FNSL01000001.1"/>
</dbReference>
<dbReference type="EMBL" id="FNSL01000001">
    <property type="protein sequence ID" value="SEB37424.1"/>
    <property type="molecule type" value="Genomic_DNA"/>
</dbReference>
<proteinExistence type="predicted"/>
<keyword evidence="2" id="KW-1133">Transmembrane helix</keyword>
<evidence type="ECO:0000313" key="3">
    <source>
        <dbReference type="EMBL" id="SEB37424.1"/>
    </source>
</evidence>
<accession>A0A1H4ITK2</accession>
<gene>
    <name evidence="3" type="ORF">SAMN05216452_0558</name>
</gene>
<dbReference type="Proteomes" id="UP000199064">
    <property type="component" value="Unassembled WGS sequence"/>
</dbReference>
<keyword evidence="2" id="KW-0812">Transmembrane</keyword>
<feature type="compositionally biased region" description="Polar residues" evidence="1">
    <location>
        <begin position="257"/>
        <end position="268"/>
    </location>
</feature>
<feature type="compositionally biased region" description="Basic and acidic residues" evidence="1">
    <location>
        <begin position="220"/>
        <end position="246"/>
    </location>
</feature>